<proteinExistence type="predicted"/>
<organism evidence="2 3">
    <name type="scientific">Psylliodes chrysocephalus</name>
    <dbReference type="NCBI Taxonomy" id="3402493"/>
    <lineage>
        <taxon>Eukaryota</taxon>
        <taxon>Metazoa</taxon>
        <taxon>Ecdysozoa</taxon>
        <taxon>Arthropoda</taxon>
        <taxon>Hexapoda</taxon>
        <taxon>Insecta</taxon>
        <taxon>Pterygota</taxon>
        <taxon>Neoptera</taxon>
        <taxon>Endopterygota</taxon>
        <taxon>Coleoptera</taxon>
        <taxon>Polyphaga</taxon>
        <taxon>Cucujiformia</taxon>
        <taxon>Chrysomeloidea</taxon>
        <taxon>Chrysomelidae</taxon>
        <taxon>Galerucinae</taxon>
        <taxon>Alticini</taxon>
        <taxon>Psylliodes</taxon>
    </lineage>
</organism>
<dbReference type="OrthoDB" id="10265800at2759"/>
<dbReference type="GO" id="GO:0006644">
    <property type="term" value="P:phospholipid metabolic process"/>
    <property type="evidence" value="ECO:0007669"/>
    <property type="project" value="TreeGrafter"/>
</dbReference>
<dbReference type="InterPro" id="IPR038885">
    <property type="entry name" value="PLB1"/>
</dbReference>
<keyword evidence="3" id="KW-1185">Reference proteome</keyword>
<reference evidence="2" key="1">
    <citation type="submission" date="2022-01" db="EMBL/GenBank/DDBJ databases">
        <authorList>
            <person name="King R."/>
        </authorList>
    </citation>
    <scope>NUCLEOTIDE SEQUENCE</scope>
</reference>
<evidence type="ECO:0000313" key="2">
    <source>
        <dbReference type="EMBL" id="CAH1108052.1"/>
    </source>
</evidence>
<keyword evidence="1" id="KW-0732">Signal</keyword>
<dbReference type="AlphaFoldDB" id="A0A9P0GG55"/>
<protein>
    <submittedName>
        <fullName evidence="2">Uncharacterized protein</fullName>
    </submittedName>
</protein>
<sequence>MTMREGFKYKILLIVFVIVLHAKSSSCQRNELKRFQNIIKETATSKMGNFVISYPHRKADIRRQLIVPKSTPFPCRNMTKIGLGRSLTVPTSVHRLRPGDIDIIAAMGDSLVAGNGAMEEYALGTIIEHRGVSWCAGR</sequence>
<dbReference type="EMBL" id="OV651815">
    <property type="protein sequence ID" value="CAH1108052.1"/>
    <property type="molecule type" value="Genomic_DNA"/>
</dbReference>
<gene>
    <name evidence="2" type="ORF">PSYICH_LOCUS8873</name>
</gene>
<dbReference type="GO" id="GO:0004620">
    <property type="term" value="F:phospholipase activity"/>
    <property type="evidence" value="ECO:0007669"/>
    <property type="project" value="InterPro"/>
</dbReference>
<feature type="signal peptide" evidence="1">
    <location>
        <begin position="1"/>
        <end position="27"/>
    </location>
</feature>
<evidence type="ECO:0000256" key="1">
    <source>
        <dbReference type="SAM" id="SignalP"/>
    </source>
</evidence>
<name>A0A9P0GG55_9CUCU</name>
<evidence type="ECO:0000313" key="3">
    <source>
        <dbReference type="Proteomes" id="UP001153636"/>
    </source>
</evidence>
<dbReference type="PANTHER" id="PTHR21325">
    <property type="entry name" value="PHOSPHOLIPASE B, PLB1"/>
    <property type="match status" value="1"/>
</dbReference>
<feature type="chain" id="PRO_5040417825" evidence="1">
    <location>
        <begin position="28"/>
        <end position="138"/>
    </location>
</feature>
<dbReference type="PANTHER" id="PTHR21325:SF31">
    <property type="entry name" value="GH22081P-RELATED"/>
    <property type="match status" value="1"/>
</dbReference>
<dbReference type="Proteomes" id="UP001153636">
    <property type="component" value="Chromosome 3"/>
</dbReference>
<accession>A0A9P0GG55</accession>